<evidence type="ECO:0000313" key="1">
    <source>
        <dbReference type="EMBL" id="RBP36938.1"/>
    </source>
</evidence>
<evidence type="ECO:0000313" key="2">
    <source>
        <dbReference type="Proteomes" id="UP000253426"/>
    </source>
</evidence>
<accession>A0A366H4V2</accession>
<proteinExistence type="predicted"/>
<dbReference type="EMBL" id="QNRR01000015">
    <property type="protein sequence ID" value="RBP36938.1"/>
    <property type="molecule type" value="Genomic_DNA"/>
</dbReference>
<organism evidence="1 2">
    <name type="scientific">Roseimicrobium gellanilyticum</name>
    <dbReference type="NCBI Taxonomy" id="748857"/>
    <lineage>
        <taxon>Bacteria</taxon>
        <taxon>Pseudomonadati</taxon>
        <taxon>Verrucomicrobiota</taxon>
        <taxon>Verrucomicrobiia</taxon>
        <taxon>Verrucomicrobiales</taxon>
        <taxon>Verrucomicrobiaceae</taxon>
        <taxon>Roseimicrobium</taxon>
    </lineage>
</organism>
<sequence length="206" mass="22349">MLSRTKLILVAVVVLTAAIPATYACLTWAVEAPLSFRLVGHREPVAGPGLFGDTVYKIPFDIEVRNTSSVAIHLIDLAVTSRSHATIPTGMFSHRGVGFGVAATSGMSDPVIIKAHDAVRFTYTSPGSTPEVLTSIQPEMGSLHVTHTKYRLLEWLFLVRSWCPASLQNRFPVFDGQYDVAPLEIPNPLPASTSSDLKSQISNFKS</sequence>
<keyword evidence="2" id="KW-1185">Reference proteome</keyword>
<reference evidence="1 2" key="1">
    <citation type="submission" date="2018-06" db="EMBL/GenBank/DDBJ databases">
        <title>Genomic Encyclopedia of Type Strains, Phase IV (KMG-IV): sequencing the most valuable type-strain genomes for metagenomic binning, comparative biology and taxonomic classification.</title>
        <authorList>
            <person name="Goeker M."/>
        </authorList>
    </citation>
    <scope>NUCLEOTIDE SEQUENCE [LARGE SCALE GENOMIC DNA]</scope>
    <source>
        <strain evidence="1 2">DSM 25532</strain>
    </source>
</reference>
<gene>
    <name evidence="1" type="ORF">DES53_11579</name>
</gene>
<comment type="caution">
    <text evidence="1">The sequence shown here is derived from an EMBL/GenBank/DDBJ whole genome shotgun (WGS) entry which is preliminary data.</text>
</comment>
<name>A0A366H4V2_9BACT</name>
<dbReference type="PROSITE" id="PS51257">
    <property type="entry name" value="PROKAR_LIPOPROTEIN"/>
    <property type="match status" value="1"/>
</dbReference>
<dbReference type="AlphaFoldDB" id="A0A366H4V2"/>
<dbReference type="Proteomes" id="UP000253426">
    <property type="component" value="Unassembled WGS sequence"/>
</dbReference>
<dbReference type="RefSeq" id="WP_113961715.1">
    <property type="nucleotide sequence ID" value="NZ_QNRR01000015.1"/>
</dbReference>
<protein>
    <submittedName>
        <fullName evidence="1">Uncharacterized protein</fullName>
    </submittedName>
</protein>